<name>B4QG28_DROSI</name>
<keyword evidence="2" id="KW-1185">Reference proteome</keyword>
<accession>B4QG28</accession>
<gene>
    <name evidence="1" type="primary">Dsim\GD11592</name>
    <name evidence="1" type="ORF">Dsim_GD11592</name>
</gene>
<evidence type="ECO:0000313" key="1">
    <source>
        <dbReference type="EMBL" id="EDX08064.1"/>
    </source>
</evidence>
<dbReference type="Proteomes" id="UP000000304">
    <property type="component" value="Chromosome 2R"/>
</dbReference>
<reference evidence="1 2" key="1">
    <citation type="journal article" date="2007" name="Nature">
        <title>Evolution of genes and genomes on the Drosophila phylogeny.</title>
        <authorList>
            <consortium name="Drosophila 12 Genomes Consortium"/>
            <person name="Clark A.G."/>
            <person name="Eisen M.B."/>
            <person name="Smith D.R."/>
            <person name="Bergman C.M."/>
            <person name="Oliver B."/>
            <person name="Markow T.A."/>
            <person name="Kaufman T.C."/>
            <person name="Kellis M."/>
            <person name="Gelbart W."/>
            <person name="Iyer V.N."/>
            <person name="Pollard D.A."/>
            <person name="Sackton T.B."/>
            <person name="Larracuente A.M."/>
            <person name="Singh N.D."/>
            <person name="Abad J.P."/>
            <person name="Abt D.N."/>
            <person name="Adryan B."/>
            <person name="Aguade M."/>
            <person name="Akashi H."/>
            <person name="Anderson W.W."/>
            <person name="Aquadro C.F."/>
            <person name="Ardell D.H."/>
            <person name="Arguello R."/>
            <person name="Artieri C.G."/>
            <person name="Barbash D.A."/>
            <person name="Barker D."/>
            <person name="Barsanti P."/>
            <person name="Batterham P."/>
            <person name="Batzoglou S."/>
            <person name="Begun D."/>
            <person name="Bhutkar A."/>
            <person name="Blanco E."/>
            <person name="Bosak S.A."/>
            <person name="Bradley R.K."/>
            <person name="Brand A.D."/>
            <person name="Brent M.R."/>
            <person name="Brooks A.N."/>
            <person name="Brown R.H."/>
            <person name="Butlin R.K."/>
            <person name="Caggese C."/>
            <person name="Calvi B.R."/>
            <person name="Bernardo de Carvalho A."/>
            <person name="Caspi A."/>
            <person name="Castrezana S."/>
            <person name="Celniker S.E."/>
            <person name="Chang J.L."/>
            <person name="Chapple C."/>
            <person name="Chatterji S."/>
            <person name="Chinwalla A."/>
            <person name="Civetta A."/>
            <person name="Clifton S.W."/>
            <person name="Comeron J.M."/>
            <person name="Costello J.C."/>
            <person name="Coyne J.A."/>
            <person name="Daub J."/>
            <person name="David R.G."/>
            <person name="Delcher A.L."/>
            <person name="Delehaunty K."/>
            <person name="Do C.B."/>
            <person name="Ebling H."/>
            <person name="Edwards K."/>
            <person name="Eickbush T."/>
            <person name="Evans J.D."/>
            <person name="Filipski A."/>
            <person name="Findeiss S."/>
            <person name="Freyhult E."/>
            <person name="Fulton L."/>
            <person name="Fulton R."/>
            <person name="Garcia A.C."/>
            <person name="Gardiner A."/>
            <person name="Garfield D.A."/>
            <person name="Garvin B.E."/>
            <person name="Gibson G."/>
            <person name="Gilbert D."/>
            <person name="Gnerre S."/>
            <person name="Godfrey J."/>
            <person name="Good R."/>
            <person name="Gotea V."/>
            <person name="Gravely B."/>
            <person name="Greenberg A.J."/>
            <person name="Griffiths-Jones S."/>
            <person name="Gross S."/>
            <person name="Guigo R."/>
            <person name="Gustafson E.A."/>
            <person name="Haerty W."/>
            <person name="Hahn M.W."/>
            <person name="Halligan D.L."/>
            <person name="Halpern A.L."/>
            <person name="Halter G.M."/>
            <person name="Han M.V."/>
            <person name="Heger A."/>
            <person name="Hillier L."/>
            <person name="Hinrichs A.S."/>
            <person name="Holmes I."/>
            <person name="Hoskins R.A."/>
            <person name="Hubisz M.J."/>
            <person name="Hultmark D."/>
            <person name="Huntley M.A."/>
            <person name="Jaffe D.B."/>
            <person name="Jagadeeshan S."/>
            <person name="Jeck W.R."/>
            <person name="Johnson J."/>
            <person name="Jones C.D."/>
            <person name="Jordan W.C."/>
            <person name="Karpen G.H."/>
            <person name="Kataoka E."/>
            <person name="Keightley P.D."/>
            <person name="Kheradpour P."/>
            <person name="Kirkness E.F."/>
            <person name="Koerich L.B."/>
            <person name="Kristiansen K."/>
            <person name="Kudrna D."/>
            <person name="Kulathinal R.J."/>
            <person name="Kumar S."/>
            <person name="Kwok R."/>
            <person name="Lander E."/>
            <person name="Langley C.H."/>
            <person name="Lapoint R."/>
            <person name="Lazzaro B.P."/>
            <person name="Lee S.J."/>
            <person name="Levesque L."/>
            <person name="Li R."/>
            <person name="Lin C.F."/>
            <person name="Lin M.F."/>
            <person name="Lindblad-Toh K."/>
            <person name="Llopart A."/>
            <person name="Long M."/>
            <person name="Low L."/>
            <person name="Lozovsky E."/>
            <person name="Lu J."/>
            <person name="Luo M."/>
            <person name="Machado C.A."/>
            <person name="Makalowski W."/>
            <person name="Marzo M."/>
            <person name="Matsuda M."/>
            <person name="Matzkin L."/>
            <person name="McAllister B."/>
            <person name="McBride C.S."/>
            <person name="McKernan B."/>
            <person name="McKernan K."/>
            <person name="Mendez-Lago M."/>
            <person name="Minx P."/>
            <person name="Mollenhauer M.U."/>
            <person name="Montooth K."/>
            <person name="Mount S.M."/>
            <person name="Mu X."/>
            <person name="Myers E."/>
            <person name="Negre B."/>
            <person name="Newfeld S."/>
            <person name="Nielsen R."/>
            <person name="Noor M.A."/>
            <person name="O'Grady P."/>
            <person name="Pachter L."/>
            <person name="Papaceit M."/>
            <person name="Parisi M.J."/>
            <person name="Parisi M."/>
            <person name="Parts L."/>
            <person name="Pedersen J.S."/>
            <person name="Pesole G."/>
            <person name="Phillippy A.M."/>
            <person name="Ponting C.P."/>
            <person name="Pop M."/>
            <person name="Porcelli D."/>
            <person name="Powell J.R."/>
            <person name="Prohaska S."/>
            <person name="Pruitt K."/>
            <person name="Puig M."/>
            <person name="Quesneville H."/>
            <person name="Ram K.R."/>
            <person name="Rand D."/>
            <person name="Rasmussen M.D."/>
            <person name="Reed L.K."/>
            <person name="Reenan R."/>
            <person name="Reily A."/>
            <person name="Remington K.A."/>
            <person name="Rieger T.T."/>
            <person name="Ritchie M.G."/>
            <person name="Robin C."/>
            <person name="Rogers Y.H."/>
            <person name="Rohde C."/>
            <person name="Rozas J."/>
            <person name="Rubenfield M.J."/>
            <person name="Ruiz A."/>
            <person name="Russo S."/>
            <person name="Salzberg S.L."/>
            <person name="Sanchez-Gracia A."/>
            <person name="Saranga D.J."/>
            <person name="Sato H."/>
            <person name="Schaeffer S.W."/>
            <person name="Schatz M.C."/>
            <person name="Schlenke T."/>
            <person name="Schwartz R."/>
            <person name="Segarra C."/>
            <person name="Singh R.S."/>
            <person name="Sirot L."/>
            <person name="Sirota M."/>
            <person name="Sisneros N.B."/>
            <person name="Smith C.D."/>
            <person name="Smith T.F."/>
            <person name="Spieth J."/>
            <person name="Stage D.E."/>
            <person name="Stark A."/>
            <person name="Stephan W."/>
            <person name="Strausberg R.L."/>
            <person name="Strempel S."/>
            <person name="Sturgill D."/>
            <person name="Sutton G."/>
            <person name="Sutton G.G."/>
            <person name="Tao W."/>
            <person name="Teichmann S."/>
            <person name="Tobari Y.N."/>
            <person name="Tomimura Y."/>
            <person name="Tsolas J.M."/>
            <person name="Valente V.L."/>
            <person name="Venter E."/>
            <person name="Venter J.C."/>
            <person name="Vicario S."/>
            <person name="Vieira F.G."/>
            <person name="Vilella A.J."/>
            <person name="Villasante A."/>
            <person name="Walenz B."/>
            <person name="Wang J."/>
            <person name="Wasserman M."/>
            <person name="Watts T."/>
            <person name="Wilson D."/>
            <person name="Wilson R.K."/>
            <person name="Wing R.A."/>
            <person name="Wolfner M.F."/>
            <person name="Wong A."/>
            <person name="Wong G.K."/>
            <person name="Wu C.I."/>
            <person name="Wu G."/>
            <person name="Yamamoto D."/>
            <person name="Yang H.P."/>
            <person name="Yang S.P."/>
            <person name="Yorke J.A."/>
            <person name="Yoshida K."/>
            <person name="Zdobnov E."/>
            <person name="Zhang P."/>
            <person name="Zhang Y."/>
            <person name="Zimin A.V."/>
            <person name="Baldwin J."/>
            <person name="Abdouelleil A."/>
            <person name="Abdulkadir J."/>
            <person name="Abebe A."/>
            <person name="Abera B."/>
            <person name="Abreu J."/>
            <person name="Acer S.C."/>
            <person name="Aftuck L."/>
            <person name="Alexander A."/>
            <person name="An P."/>
            <person name="Anderson E."/>
            <person name="Anderson S."/>
            <person name="Arachi H."/>
            <person name="Azer M."/>
            <person name="Bachantsang P."/>
            <person name="Barry A."/>
            <person name="Bayul T."/>
            <person name="Berlin A."/>
            <person name="Bessette D."/>
            <person name="Bloom T."/>
            <person name="Blye J."/>
            <person name="Boguslavskiy L."/>
            <person name="Bonnet C."/>
            <person name="Boukhgalter B."/>
            <person name="Bourzgui I."/>
            <person name="Brown A."/>
            <person name="Cahill P."/>
            <person name="Channer S."/>
            <person name="Cheshatsang Y."/>
            <person name="Chuda L."/>
            <person name="Citroen M."/>
            <person name="Collymore A."/>
            <person name="Cooke P."/>
            <person name="Costello M."/>
            <person name="D'Aco K."/>
            <person name="Daza R."/>
            <person name="De Haan G."/>
            <person name="DeGray S."/>
            <person name="DeMaso C."/>
            <person name="Dhargay N."/>
            <person name="Dooley K."/>
            <person name="Dooley E."/>
            <person name="Doricent M."/>
            <person name="Dorje P."/>
            <person name="Dorjee K."/>
            <person name="Dupes A."/>
            <person name="Elong R."/>
            <person name="Falk J."/>
            <person name="Farina A."/>
            <person name="Faro S."/>
            <person name="Ferguson D."/>
            <person name="Fisher S."/>
            <person name="Foley C.D."/>
            <person name="Franke A."/>
            <person name="Friedrich D."/>
            <person name="Gadbois L."/>
            <person name="Gearin G."/>
            <person name="Gearin C.R."/>
            <person name="Giannoukos G."/>
            <person name="Goode T."/>
            <person name="Graham J."/>
            <person name="Grandbois E."/>
            <person name="Grewal S."/>
            <person name="Gyaltsen K."/>
            <person name="Hafez N."/>
            <person name="Hagos B."/>
            <person name="Hall J."/>
            <person name="Henson C."/>
            <person name="Hollinger A."/>
            <person name="Honan T."/>
            <person name="Huard M.D."/>
            <person name="Hughes L."/>
            <person name="Hurhula B."/>
            <person name="Husby M.E."/>
            <person name="Kamat A."/>
            <person name="Kanga B."/>
            <person name="Kashin S."/>
            <person name="Khazanovich D."/>
            <person name="Kisner P."/>
            <person name="Lance K."/>
            <person name="Lara M."/>
            <person name="Lee W."/>
            <person name="Lennon N."/>
            <person name="Letendre F."/>
            <person name="LeVine R."/>
            <person name="Lipovsky A."/>
            <person name="Liu X."/>
            <person name="Liu J."/>
            <person name="Liu S."/>
            <person name="Lokyitsang T."/>
            <person name="Lokyitsang Y."/>
            <person name="Lubonja R."/>
            <person name="Lui A."/>
            <person name="MacDonald P."/>
            <person name="Magnisalis V."/>
            <person name="Maru K."/>
            <person name="Matthews C."/>
            <person name="McCusker W."/>
            <person name="McDonough S."/>
            <person name="Mehta T."/>
            <person name="Meldrim J."/>
            <person name="Meneus L."/>
            <person name="Mihai O."/>
            <person name="Mihalev A."/>
            <person name="Mihova T."/>
            <person name="Mittelman R."/>
            <person name="Mlenga V."/>
            <person name="Montmayeur A."/>
            <person name="Mulrain L."/>
            <person name="Navidi A."/>
            <person name="Naylor J."/>
            <person name="Negash T."/>
            <person name="Nguyen T."/>
            <person name="Nguyen N."/>
            <person name="Nicol R."/>
            <person name="Norbu C."/>
            <person name="Norbu N."/>
            <person name="Novod N."/>
            <person name="O'Neill B."/>
            <person name="Osman S."/>
            <person name="Markiewicz E."/>
            <person name="Oyono O.L."/>
            <person name="Patti C."/>
            <person name="Phunkhang P."/>
            <person name="Pierre F."/>
            <person name="Priest M."/>
            <person name="Raghuraman S."/>
            <person name="Rege F."/>
            <person name="Reyes R."/>
            <person name="Rise C."/>
            <person name="Rogov P."/>
            <person name="Ross K."/>
            <person name="Ryan E."/>
            <person name="Settipalli S."/>
            <person name="Shea T."/>
            <person name="Sherpa N."/>
            <person name="Shi L."/>
            <person name="Shih D."/>
            <person name="Sparrow T."/>
            <person name="Spaulding J."/>
            <person name="Stalker J."/>
            <person name="Stange-Thomann N."/>
            <person name="Stavropoulos S."/>
            <person name="Stone C."/>
            <person name="Strader C."/>
            <person name="Tesfaye S."/>
            <person name="Thomson T."/>
            <person name="Thoulutsang Y."/>
            <person name="Thoulutsang D."/>
            <person name="Topham K."/>
            <person name="Topping I."/>
            <person name="Tsamla T."/>
            <person name="Vassiliev H."/>
            <person name="Vo A."/>
            <person name="Wangchuk T."/>
            <person name="Wangdi T."/>
            <person name="Weiand M."/>
            <person name="Wilkinson J."/>
            <person name="Wilson A."/>
            <person name="Yadav S."/>
            <person name="Young G."/>
            <person name="Yu Q."/>
            <person name="Zembek L."/>
            <person name="Zhong D."/>
            <person name="Zimmer A."/>
            <person name="Zwirko Z."/>
            <person name="Jaffe D.B."/>
            <person name="Alvarez P."/>
            <person name="Brockman W."/>
            <person name="Butler J."/>
            <person name="Chin C."/>
            <person name="Gnerre S."/>
            <person name="Grabherr M."/>
            <person name="Kleber M."/>
            <person name="Mauceli E."/>
            <person name="MacCallum I."/>
        </authorList>
    </citation>
    <scope>NUCLEOTIDE SEQUENCE [LARGE SCALE GENOMIC DNA]</scope>
    <source>
        <strain evidence="2">white501</strain>
    </source>
</reference>
<organism evidence="1 2">
    <name type="scientific">Drosophila simulans</name>
    <name type="common">Fruit fly</name>
    <dbReference type="NCBI Taxonomy" id="7240"/>
    <lineage>
        <taxon>Eukaryota</taxon>
        <taxon>Metazoa</taxon>
        <taxon>Ecdysozoa</taxon>
        <taxon>Arthropoda</taxon>
        <taxon>Hexapoda</taxon>
        <taxon>Insecta</taxon>
        <taxon>Pterygota</taxon>
        <taxon>Neoptera</taxon>
        <taxon>Endopterygota</taxon>
        <taxon>Diptera</taxon>
        <taxon>Brachycera</taxon>
        <taxon>Muscomorpha</taxon>
        <taxon>Ephydroidea</taxon>
        <taxon>Drosophilidae</taxon>
        <taxon>Drosophila</taxon>
        <taxon>Sophophora</taxon>
    </lineage>
</organism>
<dbReference type="OMA" id="DNGCSHA"/>
<dbReference type="EMBL" id="CM000362">
    <property type="protein sequence ID" value="EDX08064.1"/>
    <property type="molecule type" value="Genomic_DNA"/>
</dbReference>
<dbReference type="AlphaFoldDB" id="B4QG28"/>
<proteinExistence type="predicted"/>
<evidence type="ECO:0000313" key="2">
    <source>
        <dbReference type="Proteomes" id="UP000000304"/>
    </source>
</evidence>
<protein>
    <submittedName>
        <fullName evidence="1">GD11592</fullName>
    </submittedName>
</protein>
<sequence>MAEKLEKKVLSTALVSRIRKWHLLGPSPPVGKNPPGQTPKDEVQALDRLCVGGSSPGAADIWMYALMAKTDDNGCSHASAG</sequence>
<dbReference type="HOGENOM" id="CLU_2576415_0_0_1"/>